<proteinExistence type="predicted"/>
<feature type="compositionally biased region" description="Low complexity" evidence="1">
    <location>
        <begin position="18"/>
        <end position="29"/>
    </location>
</feature>
<keyword evidence="2" id="KW-0732">Signal</keyword>
<feature type="signal peptide" evidence="2">
    <location>
        <begin position="1"/>
        <end position="19"/>
    </location>
</feature>
<accession>A0ABU8JA32</accession>
<protein>
    <submittedName>
        <fullName evidence="3">Uncharacterized protein</fullName>
    </submittedName>
</protein>
<dbReference type="EMBL" id="JBBBNY010000003">
    <property type="protein sequence ID" value="MEI7036404.1"/>
    <property type="molecule type" value="Genomic_DNA"/>
</dbReference>
<dbReference type="Proteomes" id="UP001381174">
    <property type="component" value="Unassembled WGS sequence"/>
</dbReference>
<evidence type="ECO:0000313" key="4">
    <source>
        <dbReference type="Proteomes" id="UP001381174"/>
    </source>
</evidence>
<organism evidence="3 4">
    <name type="scientific">Fulvimonas yonginensis</name>
    <dbReference type="NCBI Taxonomy" id="1495200"/>
    <lineage>
        <taxon>Bacteria</taxon>
        <taxon>Pseudomonadati</taxon>
        <taxon>Pseudomonadota</taxon>
        <taxon>Gammaproteobacteria</taxon>
        <taxon>Lysobacterales</taxon>
        <taxon>Rhodanobacteraceae</taxon>
        <taxon>Fulvimonas</taxon>
    </lineage>
</organism>
<name>A0ABU8JA32_9GAMM</name>
<feature type="chain" id="PRO_5045373452" evidence="2">
    <location>
        <begin position="20"/>
        <end position="109"/>
    </location>
</feature>
<comment type="caution">
    <text evidence="3">The sequence shown here is derived from an EMBL/GenBank/DDBJ whole genome shotgun (WGS) entry which is preliminary data.</text>
</comment>
<sequence length="109" mass="11333">MSRRSLLLASLLVAASAQAQSVAPAPQASDSWDRPVPAASIGSREAAPAATRDATASHFKFKERRSRLPDTNAAQEHSGKAGVGGMGELDRSGRPAVNCPQTPMDPACH</sequence>
<evidence type="ECO:0000256" key="1">
    <source>
        <dbReference type="SAM" id="MobiDB-lite"/>
    </source>
</evidence>
<keyword evidence="4" id="KW-1185">Reference proteome</keyword>
<gene>
    <name evidence="3" type="ORF">WAT24_06505</name>
</gene>
<evidence type="ECO:0000256" key="2">
    <source>
        <dbReference type="SAM" id="SignalP"/>
    </source>
</evidence>
<dbReference type="RefSeq" id="WP_336807021.1">
    <property type="nucleotide sequence ID" value="NZ_JBBBNY010000003.1"/>
</dbReference>
<evidence type="ECO:0000313" key="3">
    <source>
        <dbReference type="EMBL" id="MEI7036404.1"/>
    </source>
</evidence>
<reference evidence="3 4" key="1">
    <citation type="journal article" date="2014" name="Int. J. Syst. Evol. Microbiol.">
        <title>Fulvimonas yonginensis sp. nov., isolated from greenhouse soil, and emended description of the genus Fulvimonas.</title>
        <authorList>
            <person name="Ahn J.H."/>
            <person name="Kim S.J."/>
            <person name="Weon H.Y."/>
            <person name="Hong S.B."/>
            <person name="Seok S.J."/>
            <person name="Kwon S.W."/>
        </authorList>
    </citation>
    <scope>NUCLEOTIDE SEQUENCE [LARGE SCALE GENOMIC DNA]</scope>
    <source>
        <strain evidence="3 4">KACC 16952</strain>
    </source>
</reference>
<feature type="compositionally biased region" description="Low complexity" evidence="1">
    <location>
        <begin position="46"/>
        <end position="56"/>
    </location>
</feature>
<feature type="region of interest" description="Disordered" evidence="1">
    <location>
        <begin position="18"/>
        <end position="109"/>
    </location>
</feature>